<reference evidence="2" key="1">
    <citation type="submission" date="2022-06" db="EMBL/GenBank/DDBJ databases">
        <title>Genome sequence of Phormidium yuhuli AB48 isolated from an industrial photobioreactor environment.</title>
        <authorList>
            <person name="Qiu Y."/>
            <person name="Noonan A.J.C."/>
            <person name="Dofher K."/>
            <person name="Koch M."/>
            <person name="Kieft B."/>
            <person name="Lin X."/>
            <person name="Ziels R.M."/>
            <person name="Hallam S.J."/>
        </authorList>
    </citation>
    <scope>NUCLEOTIDE SEQUENCE</scope>
    <source>
        <strain evidence="2">AB48</strain>
    </source>
</reference>
<evidence type="ECO:0000259" key="1">
    <source>
        <dbReference type="Pfam" id="PF03050"/>
    </source>
</evidence>
<dbReference type="RefSeq" id="WP_252664251.1">
    <property type="nucleotide sequence ID" value="NZ_CP098611.1"/>
</dbReference>
<evidence type="ECO:0000313" key="2">
    <source>
        <dbReference type="EMBL" id="USR92179.1"/>
    </source>
</evidence>
<keyword evidence="3" id="KW-1185">Reference proteome</keyword>
<feature type="domain" description="Transposase IS66 central" evidence="1">
    <location>
        <begin position="5"/>
        <end position="192"/>
    </location>
</feature>
<dbReference type="Pfam" id="PF03050">
    <property type="entry name" value="DDE_Tnp_IS66"/>
    <property type="match status" value="1"/>
</dbReference>
<organism evidence="2 3">
    <name type="scientific">Phormidium yuhuli AB48</name>
    <dbReference type="NCBI Taxonomy" id="2940671"/>
    <lineage>
        <taxon>Bacteria</taxon>
        <taxon>Bacillati</taxon>
        <taxon>Cyanobacteriota</taxon>
        <taxon>Cyanophyceae</taxon>
        <taxon>Oscillatoriophycideae</taxon>
        <taxon>Oscillatoriales</taxon>
        <taxon>Oscillatoriaceae</taxon>
        <taxon>Phormidium</taxon>
        <taxon>Phormidium yuhuli</taxon>
    </lineage>
</organism>
<protein>
    <submittedName>
        <fullName evidence="2">Transposase</fullName>
    </submittedName>
</protein>
<dbReference type="EMBL" id="CP098611">
    <property type="protein sequence ID" value="USR92179.1"/>
    <property type="molecule type" value="Genomic_DNA"/>
</dbReference>
<accession>A0ABY5ASI0</accession>
<proteinExistence type="predicted"/>
<dbReference type="PANTHER" id="PTHR33678:SF1">
    <property type="entry name" value="BLL1576 PROTEIN"/>
    <property type="match status" value="1"/>
</dbReference>
<sequence length="211" mass="23939">MSDEKQQEFLVELGKITVGVRTLQAINAGTSQSVEPMGEELGDRIKQHSYGQVDETPWLVNGVKEWMWVVCGVGFCLFHAAETRSREELVKLLGERFEGVLVSDDFSLYNGYEVKAQQKCLAHLRRQFKKVGKLKPGNNPEVAKGFLDLIDTAFEQHRRWRETQDGGAYPEWAQSFRSEVEAALEQWLPKVEHDAGLLLRSLRDKAASGIF</sequence>
<dbReference type="InterPro" id="IPR004291">
    <property type="entry name" value="Transposase_IS66_central"/>
</dbReference>
<dbReference type="InterPro" id="IPR052344">
    <property type="entry name" value="Transposase-related"/>
</dbReference>
<dbReference type="PANTHER" id="PTHR33678">
    <property type="entry name" value="BLL1576 PROTEIN"/>
    <property type="match status" value="1"/>
</dbReference>
<gene>
    <name evidence="2" type="ORF">NEA10_05490</name>
</gene>
<evidence type="ECO:0000313" key="3">
    <source>
        <dbReference type="Proteomes" id="UP001056708"/>
    </source>
</evidence>
<dbReference type="Proteomes" id="UP001056708">
    <property type="component" value="Chromosome"/>
</dbReference>
<name>A0ABY5ASI0_9CYAN</name>